<keyword evidence="2" id="KW-0217">Developmental protein</keyword>
<dbReference type="STRING" id="409849.ENSPMGP00000002683"/>
<dbReference type="Gene3D" id="4.10.280.10">
    <property type="entry name" value="Helix-loop-helix DNA-binding domain"/>
    <property type="match status" value="1"/>
</dbReference>
<dbReference type="InterPro" id="IPR050370">
    <property type="entry name" value="HES_HEY"/>
</dbReference>
<evidence type="ECO:0000256" key="8">
    <source>
        <dbReference type="ARBA" id="ARBA00023791"/>
    </source>
</evidence>
<dbReference type="GO" id="GO:0005634">
    <property type="term" value="C:nucleus"/>
    <property type="evidence" value="ECO:0007669"/>
    <property type="project" value="UniProtKB-SubCell"/>
</dbReference>
<keyword evidence="7" id="KW-0539">Nucleus</keyword>
<proteinExistence type="predicted"/>
<evidence type="ECO:0000256" key="7">
    <source>
        <dbReference type="ARBA" id="ARBA00023242"/>
    </source>
</evidence>
<keyword evidence="11" id="KW-1185">Reference proteome</keyword>
<accession>A0A3B3ZDM8</accession>
<evidence type="ECO:0000256" key="5">
    <source>
        <dbReference type="ARBA" id="ARBA00023125"/>
    </source>
</evidence>
<dbReference type="Pfam" id="PF00010">
    <property type="entry name" value="HLH"/>
    <property type="match status" value="1"/>
</dbReference>
<evidence type="ECO:0000313" key="11">
    <source>
        <dbReference type="Proteomes" id="UP000261520"/>
    </source>
</evidence>
<sequence length="191" mass="21799">SCIVFQSKIAKPVVEKRRRERINHSLETLRLLLLEKMDDERLKNPKVEKAEILESVVHFLQAEIQMKKAPRFGKKLHFEEEARQQNYQDGMRSCLRRVSSFIANKSQDSERQSPMNFSPMYISSGHLSPSAHLPSPGHFGRALLSSPSLSPSPSLGQTPVHYPVHSQTAARGYDITPQKLSSDTVWRPWPQ</sequence>
<dbReference type="SUPFAM" id="SSF47459">
    <property type="entry name" value="HLH, helix-loop-helix DNA-binding domain"/>
    <property type="match status" value="1"/>
</dbReference>
<evidence type="ECO:0000256" key="1">
    <source>
        <dbReference type="ARBA" id="ARBA00004123"/>
    </source>
</evidence>
<comment type="subunit">
    <text evidence="8">Transcription repression requires formation of a complex with a corepressor protein of the Groucho/TLE family.</text>
</comment>
<evidence type="ECO:0000256" key="3">
    <source>
        <dbReference type="ARBA" id="ARBA00022491"/>
    </source>
</evidence>
<keyword evidence="5" id="KW-0238">DNA-binding</keyword>
<feature type="domain" description="BHLH" evidence="9">
    <location>
        <begin position="6"/>
        <end position="63"/>
    </location>
</feature>
<protein>
    <recommendedName>
        <fullName evidence="9">BHLH domain-containing protein</fullName>
    </recommendedName>
</protein>
<evidence type="ECO:0000256" key="6">
    <source>
        <dbReference type="ARBA" id="ARBA00023163"/>
    </source>
</evidence>
<reference evidence="10" key="2">
    <citation type="submission" date="2025-09" db="UniProtKB">
        <authorList>
            <consortium name="Ensembl"/>
        </authorList>
    </citation>
    <scope>IDENTIFICATION</scope>
</reference>
<dbReference type="SMART" id="SM00353">
    <property type="entry name" value="HLH"/>
    <property type="match status" value="1"/>
</dbReference>
<dbReference type="InterPro" id="IPR011598">
    <property type="entry name" value="bHLH_dom"/>
</dbReference>
<name>A0A3B3ZDM8_9GOBI</name>
<reference evidence="10" key="1">
    <citation type="submission" date="2025-08" db="UniProtKB">
        <authorList>
            <consortium name="Ensembl"/>
        </authorList>
    </citation>
    <scope>IDENTIFICATION</scope>
</reference>
<keyword evidence="3" id="KW-0678">Repressor</keyword>
<dbReference type="FunFam" id="4.10.280.10:FF:000063">
    <property type="entry name" value="transcription factor HES-7 isoform X1"/>
    <property type="match status" value="1"/>
</dbReference>
<evidence type="ECO:0000256" key="2">
    <source>
        <dbReference type="ARBA" id="ARBA00022473"/>
    </source>
</evidence>
<keyword evidence="4" id="KW-0805">Transcription regulation</keyword>
<dbReference type="Ensembl" id="ENSPMGT00000002841.1">
    <property type="protein sequence ID" value="ENSPMGP00000002683.1"/>
    <property type="gene ID" value="ENSPMGG00000002343.1"/>
</dbReference>
<dbReference type="AlphaFoldDB" id="A0A3B3ZDM8"/>
<dbReference type="GO" id="GO:0046983">
    <property type="term" value="F:protein dimerization activity"/>
    <property type="evidence" value="ECO:0007669"/>
    <property type="project" value="InterPro"/>
</dbReference>
<keyword evidence="6" id="KW-0804">Transcription</keyword>
<dbReference type="InterPro" id="IPR036638">
    <property type="entry name" value="HLH_DNA-bd_sf"/>
</dbReference>
<evidence type="ECO:0000256" key="4">
    <source>
        <dbReference type="ARBA" id="ARBA00023015"/>
    </source>
</evidence>
<dbReference type="PANTHER" id="PTHR10985">
    <property type="entry name" value="BASIC HELIX-LOOP-HELIX TRANSCRIPTION FACTOR, HES-RELATED"/>
    <property type="match status" value="1"/>
</dbReference>
<evidence type="ECO:0000259" key="9">
    <source>
        <dbReference type="PROSITE" id="PS50888"/>
    </source>
</evidence>
<dbReference type="PROSITE" id="PS50888">
    <property type="entry name" value="BHLH"/>
    <property type="match status" value="1"/>
</dbReference>
<dbReference type="Proteomes" id="UP000261520">
    <property type="component" value="Unplaced"/>
</dbReference>
<dbReference type="GO" id="GO:0003677">
    <property type="term" value="F:DNA binding"/>
    <property type="evidence" value="ECO:0007669"/>
    <property type="project" value="UniProtKB-KW"/>
</dbReference>
<organism evidence="10 11">
    <name type="scientific">Periophthalmus magnuspinnatus</name>
    <dbReference type="NCBI Taxonomy" id="409849"/>
    <lineage>
        <taxon>Eukaryota</taxon>
        <taxon>Metazoa</taxon>
        <taxon>Chordata</taxon>
        <taxon>Craniata</taxon>
        <taxon>Vertebrata</taxon>
        <taxon>Euteleostomi</taxon>
        <taxon>Actinopterygii</taxon>
        <taxon>Neopterygii</taxon>
        <taxon>Teleostei</taxon>
        <taxon>Neoteleostei</taxon>
        <taxon>Acanthomorphata</taxon>
        <taxon>Gobiaria</taxon>
        <taxon>Gobiiformes</taxon>
        <taxon>Gobioidei</taxon>
        <taxon>Gobiidae</taxon>
        <taxon>Oxudercinae</taxon>
        <taxon>Periophthalmus</taxon>
    </lineage>
</organism>
<evidence type="ECO:0000313" key="10">
    <source>
        <dbReference type="Ensembl" id="ENSPMGP00000002683.1"/>
    </source>
</evidence>
<comment type="subcellular location">
    <subcellularLocation>
        <location evidence="1">Nucleus</location>
    </subcellularLocation>
</comment>